<feature type="region of interest" description="Disordered" evidence="1">
    <location>
        <begin position="225"/>
        <end position="249"/>
    </location>
</feature>
<dbReference type="Pfam" id="PF00345">
    <property type="entry name" value="PapD_N"/>
    <property type="match status" value="1"/>
</dbReference>
<accession>A0ABT0PCW2</accession>
<evidence type="ECO:0000259" key="3">
    <source>
        <dbReference type="Pfam" id="PF00345"/>
    </source>
</evidence>
<keyword evidence="5" id="KW-1185">Reference proteome</keyword>
<dbReference type="SUPFAM" id="SSF49354">
    <property type="entry name" value="PapD-like"/>
    <property type="match status" value="1"/>
</dbReference>
<evidence type="ECO:0000256" key="2">
    <source>
        <dbReference type="SAM" id="SignalP"/>
    </source>
</evidence>
<keyword evidence="2" id="KW-0732">Signal</keyword>
<dbReference type="EMBL" id="JAMFLX010000004">
    <property type="protein sequence ID" value="MCL6269217.1"/>
    <property type="molecule type" value="Genomic_DNA"/>
</dbReference>
<comment type="caution">
    <text evidence="4">The sequence shown here is derived from an EMBL/GenBank/DDBJ whole genome shotgun (WGS) entry which is preliminary data.</text>
</comment>
<feature type="domain" description="Pili assembly chaperone N-terminal" evidence="3">
    <location>
        <begin position="43"/>
        <end position="154"/>
    </location>
</feature>
<dbReference type="InterPro" id="IPR016147">
    <property type="entry name" value="Pili_assmbl_chaperone_N"/>
</dbReference>
<feature type="signal peptide" evidence="2">
    <location>
        <begin position="1"/>
        <end position="27"/>
    </location>
</feature>
<dbReference type="RefSeq" id="WP_249698172.1">
    <property type="nucleotide sequence ID" value="NZ_JAMFLX010000004.1"/>
</dbReference>
<protein>
    <submittedName>
        <fullName evidence="4">Fimbria/pilus periplasmic chaperone</fullName>
    </submittedName>
</protein>
<proteinExistence type="predicted"/>
<reference evidence="4 5" key="1">
    <citation type="submission" date="2022-05" db="EMBL/GenBank/DDBJ databases">
        <authorList>
            <person name="Park J.-S."/>
        </authorList>
    </citation>
    <scope>NUCLEOTIDE SEQUENCE [LARGE SCALE GENOMIC DNA]</scope>
    <source>
        <strain evidence="4 5">2012CJ34-2</strain>
    </source>
</reference>
<name>A0ABT0PCW2_9GAMM</name>
<organism evidence="4 5">
    <name type="scientific">Parendozoicomonas callyspongiae</name>
    <dbReference type="NCBI Taxonomy" id="2942213"/>
    <lineage>
        <taxon>Bacteria</taxon>
        <taxon>Pseudomonadati</taxon>
        <taxon>Pseudomonadota</taxon>
        <taxon>Gammaproteobacteria</taxon>
        <taxon>Oceanospirillales</taxon>
        <taxon>Endozoicomonadaceae</taxon>
        <taxon>Parendozoicomonas</taxon>
    </lineage>
</organism>
<evidence type="ECO:0000313" key="5">
    <source>
        <dbReference type="Proteomes" id="UP001203338"/>
    </source>
</evidence>
<dbReference type="InterPro" id="IPR008962">
    <property type="entry name" value="PapD-like_sf"/>
</dbReference>
<sequence>MNLKTALQSYFGLTLLALSFLSCSVYADISVDKAIVEFRPNGEYYTDIKVQNNANKKAYVSVSIKEVIKPGQPDEKREELYDPDKALLVATPSRLIIEANQSSPVRLLNLDEDHNQERIYRVLVEPASAKFKAEQDAVQVLVSYDILAIVRPEKPVTKILASRKGKNIVFYNAGNTNIFLERGKQCNPANKSQCEDILGSRLYAEASWTTDLPFESDVEFSLNDGESAPTSIFNGKDKLPDSMPKPLAD</sequence>
<dbReference type="PROSITE" id="PS51257">
    <property type="entry name" value="PROKAR_LIPOPROTEIN"/>
    <property type="match status" value="1"/>
</dbReference>
<feature type="chain" id="PRO_5046505944" evidence="2">
    <location>
        <begin position="28"/>
        <end position="249"/>
    </location>
</feature>
<dbReference type="Proteomes" id="UP001203338">
    <property type="component" value="Unassembled WGS sequence"/>
</dbReference>
<evidence type="ECO:0000256" key="1">
    <source>
        <dbReference type="SAM" id="MobiDB-lite"/>
    </source>
</evidence>
<dbReference type="Gene3D" id="2.60.40.10">
    <property type="entry name" value="Immunoglobulins"/>
    <property type="match status" value="1"/>
</dbReference>
<gene>
    <name evidence="4" type="ORF">M3P05_04565</name>
</gene>
<evidence type="ECO:0000313" key="4">
    <source>
        <dbReference type="EMBL" id="MCL6269217.1"/>
    </source>
</evidence>
<dbReference type="InterPro" id="IPR013783">
    <property type="entry name" value="Ig-like_fold"/>
</dbReference>